<reference evidence="3" key="2">
    <citation type="submission" date="2023-06" db="EMBL/GenBank/DDBJ databases">
        <authorList>
            <consortium name="Lawrence Berkeley National Laboratory"/>
            <person name="Haridas S."/>
            <person name="Hensen N."/>
            <person name="Bonometti L."/>
            <person name="Westerberg I."/>
            <person name="Brannstrom I.O."/>
            <person name="Guillou S."/>
            <person name="Cros-Aarteil S."/>
            <person name="Calhoun S."/>
            <person name="Kuo A."/>
            <person name="Mondo S."/>
            <person name="Pangilinan J."/>
            <person name="Riley R."/>
            <person name="Labutti K."/>
            <person name="Andreopoulos B."/>
            <person name="Lipzen A."/>
            <person name="Chen C."/>
            <person name="Yanf M."/>
            <person name="Daum C."/>
            <person name="Ng V."/>
            <person name="Clum A."/>
            <person name="Steindorff A."/>
            <person name="Ohm R."/>
            <person name="Martin F."/>
            <person name="Silar P."/>
            <person name="Natvig D."/>
            <person name="Lalanne C."/>
            <person name="Gautier V."/>
            <person name="Ament-Velasquez S.L."/>
            <person name="Kruys A."/>
            <person name="Hutchinson M.I."/>
            <person name="Powell A.J."/>
            <person name="Barry K."/>
            <person name="Miller A.N."/>
            <person name="Grigoriev I.V."/>
            <person name="Debuchy R."/>
            <person name="Gladieux P."/>
            <person name="Thoren M.H."/>
            <person name="Johannesson H."/>
        </authorList>
    </citation>
    <scope>NUCLEOTIDE SEQUENCE</scope>
    <source>
        <strain evidence="3">CBS 118394</strain>
    </source>
</reference>
<accession>A0AAE0LZZ7</accession>
<dbReference type="Pfam" id="PF24883">
    <property type="entry name" value="NPHP3_N"/>
    <property type="match status" value="1"/>
</dbReference>
<keyword evidence="4" id="KW-1185">Reference proteome</keyword>
<comment type="caution">
    <text evidence="3">The sequence shown here is derived from an EMBL/GenBank/DDBJ whole genome shotgun (WGS) entry which is preliminary data.</text>
</comment>
<dbReference type="AlphaFoldDB" id="A0AAE0LZZ7"/>
<reference evidence="3" key="1">
    <citation type="journal article" date="2023" name="Mol. Phylogenet. Evol.">
        <title>Genome-scale phylogeny and comparative genomics of the fungal order Sordariales.</title>
        <authorList>
            <person name="Hensen N."/>
            <person name="Bonometti L."/>
            <person name="Westerberg I."/>
            <person name="Brannstrom I.O."/>
            <person name="Guillou S."/>
            <person name="Cros-Aarteil S."/>
            <person name="Calhoun S."/>
            <person name="Haridas S."/>
            <person name="Kuo A."/>
            <person name="Mondo S."/>
            <person name="Pangilinan J."/>
            <person name="Riley R."/>
            <person name="LaButti K."/>
            <person name="Andreopoulos B."/>
            <person name="Lipzen A."/>
            <person name="Chen C."/>
            <person name="Yan M."/>
            <person name="Daum C."/>
            <person name="Ng V."/>
            <person name="Clum A."/>
            <person name="Steindorff A."/>
            <person name="Ohm R.A."/>
            <person name="Martin F."/>
            <person name="Silar P."/>
            <person name="Natvig D.O."/>
            <person name="Lalanne C."/>
            <person name="Gautier V."/>
            <person name="Ament-Velasquez S.L."/>
            <person name="Kruys A."/>
            <person name="Hutchinson M.I."/>
            <person name="Powell A.J."/>
            <person name="Barry K."/>
            <person name="Miller A.N."/>
            <person name="Grigoriev I.V."/>
            <person name="Debuchy R."/>
            <person name="Gladieux P."/>
            <person name="Hiltunen Thoren M."/>
            <person name="Johannesson H."/>
        </authorList>
    </citation>
    <scope>NUCLEOTIDE SEQUENCE</scope>
    <source>
        <strain evidence="3">CBS 118394</strain>
    </source>
</reference>
<evidence type="ECO:0000313" key="3">
    <source>
        <dbReference type="EMBL" id="KAK3314027.1"/>
    </source>
</evidence>
<name>A0AAE0LZZ7_9PEZI</name>
<gene>
    <name evidence="3" type="ORF">B0H66DRAFT_537277</name>
</gene>
<keyword evidence="1" id="KW-0677">Repeat</keyword>
<evidence type="ECO:0000256" key="1">
    <source>
        <dbReference type="ARBA" id="ARBA00022737"/>
    </source>
</evidence>
<evidence type="ECO:0000259" key="2">
    <source>
        <dbReference type="Pfam" id="PF24883"/>
    </source>
</evidence>
<dbReference type="InterPro" id="IPR056884">
    <property type="entry name" value="NPHP3-like_N"/>
</dbReference>
<proteinExistence type="predicted"/>
<dbReference type="EMBL" id="JAUEDM010000007">
    <property type="protein sequence ID" value="KAK3314027.1"/>
    <property type="molecule type" value="Genomic_DNA"/>
</dbReference>
<evidence type="ECO:0000313" key="4">
    <source>
        <dbReference type="Proteomes" id="UP001283341"/>
    </source>
</evidence>
<protein>
    <recommendedName>
        <fullName evidence="2">Nephrocystin 3-like N-terminal domain-containing protein</fullName>
    </recommendedName>
</protein>
<sequence length="221" mass="24430">MAEAIALTASVVADRVASICKFYIGKVDNYPKGLRLIYIEVGSLKVLFEGLSFLDLKNQQETAVLGALQGEDGPIQGCRRAVEELETLFPPVPLASSSNRRLKKEKLRMALAGLAWPLKAASAKRWLDEILQYKVTISLALIGQLLFGEAKAGDWIRGPVPQGTSSWHLHDVAKKLYEEETGDWVFQTPAWNNWVNDRNRAVWLHGVPGAGKTILASHVIE</sequence>
<organism evidence="3 4">
    <name type="scientific">Apodospora peruviana</name>
    <dbReference type="NCBI Taxonomy" id="516989"/>
    <lineage>
        <taxon>Eukaryota</taxon>
        <taxon>Fungi</taxon>
        <taxon>Dikarya</taxon>
        <taxon>Ascomycota</taxon>
        <taxon>Pezizomycotina</taxon>
        <taxon>Sordariomycetes</taxon>
        <taxon>Sordariomycetidae</taxon>
        <taxon>Sordariales</taxon>
        <taxon>Lasiosphaeriaceae</taxon>
        <taxon>Apodospora</taxon>
    </lineage>
</organism>
<dbReference type="Proteomes" id="UP001283341">
    <property type="component" value="Unassembled WGS sequence"/>
</dbReference>
<feature type="domain" description="Nephrocystin 3-like N-terminal" evidence="2">
    <location>
        <begin position="181"/>
        <end position="221"/>
    </location>
</feature>